<reference evidence="1 2" key="1">
    <citation type="submission" date="2024-06" db="EMBL/GenBank/DDBJ databases">
        <title>A chromosome level genome sequence of Diviner's sage (Salvia divinorum).</title>
        <authorList>
            <person name="Ford S.A."/>
            <person name="Ro D.-K."/>
            <person name="Ness R.W."/>
            <person name="Phillips M.A."/>
        </authorList>
    </citation>
    <scope>NUCLEOTIDE SEQUENCE [LARGE SCALE GENOMIC DNA]</scope>
    <source>
        <strain evidence="1">SAF-2024a</strain>
        <tissue evidence="1">Leaf</tissue>
    </source>
</reference>
<accession>A0ABD1HTV3</accession>
<evidence type="ECO:0000313" key="1">
    <source>
        <dbReference type="EMBL" id="KAL1558698.1"/>
    </source>
</evidence>
<dbReference type="Proteomes" id="UP001567538">
    <property type="component" value="Unassembled WGS sequence"/>
</dbReference>
<dbReference type="EMBL" id="JBEAFC010000004">
    <property type="protein sequence ID" value="KAL1558698.1"/>
    <property type="molecule type" value="Genomic_DNA"/>
</dbReference>
<proteinExistence type="predicted"/>
<evidence type="ECO:0000313" key="2">
    <source>
        <dbReference type="Proteomes" id="UP001567538"/>
    </source>
</evidence>
<keyword evidence="2" id="KW-1185">Reference proteome</keyword>
<name>A0ABD1HTV3_SALDI</name>
<dbReference type="AlphaFoldDB" id="A0ABD1HTV3"/>
<gene>
    <name evidence="1" type="ORF">AAHA92_09130</name>
</gene>
<comment type="caution">
    <text evidence="1">The sequence shown here is derived from an EMBL/GenBank/DDBJ whole genome shotgun (WGS) entry which is preliminary data.</text>
</comment>
<organism evidence="1 2">
    <name type="scientific">Salvia divinorum</name>
    <name type="common">Maria pastora</name>
    <name type="synonym">Diviner's sage</name>
    <dbReference type="NCBI Taxonomy" id="28513"/>
    <lineage>
        <taxon>Eukaryota</taxon>
        <taxon>Viridiplantae</taxon>
        <taxon>Streptophyta</taxon>
        <taxon>Embryophyta</taxon>
        <taxon>Tracheophyta</taxon>
        <taxon>Spermatophyta</taxon>
        <taxon>Magnoliopsida</taxon>
        <taxon>eudicotyledons</taxon>
        <taxon>Gunneridae</taxon>
        <taxon>Pentapetalae</taxon>
        <taxon>asterids</taxon>
        <taxon>lamiids</taxon>
        <taxon>Lamiales</taxon>
        <taxon>Lamiaceae</taxon>
        <taxon>Nepetoideae</taxon>
        <taxon>Mentheae</taxon>
        <taxon>Salviinae</taxon>
        <taxon>Salvia</taxon>
        <taxon>Salvia subgen. Calosphace</taxon>
    </lineage>
</organism>
<sequence length="154" mass="17792">MMESIPLEQSDFVTVRNASLAKETYVTLQPRRKHKGLLKCIQSKRSFGEDIEKLLMLDQRWHHRHLATTTTTKSEKPAKSVNYTIKQEKKMAKFSPFSGSERRLDHGWEAVSTKSRTSFLPCSQAKQDKEQGTAATLQQPHLLLFSNDFNKWKV</sequence>
<protein>
    <submittedName>
        <fullName evidence="1">Ubiquitin fusion degradation protein 1 isoform X2</fullName>
    </submittedName>
</protein>